<sequence>MLALAQFNTCLEGRSNRAKSLKGKLAALKSLGEETQAKEVEQLLSKFYQQSRLATL</sequence>
<protein>
    <submittedName>
        <fullName evidence="1">Uncharacterized protein</fullName>
    </submittedName>
</protein>
<dbReference type="RefSeq" id="WP_308357981.1">
    <property type="nucleotide sequence ID" value="NZ_CP129970.2"/>
</dbReference>
<dbReference type="EMBL" id="CP129970">
    <property type="protein sequence ID" value="WMN07749.1"/>
    <property type="molecule type" value="Genomic_DNA"/>
</dbReference>
<evidence type="ECO:0000313" key="2">
    <source>
        <dbReference type="Proteomes" id="UP001244443"/>
    </source>
</evidence>
<dbReference type="Proteomes" id="UP001244443">
    <property type="component" value="Chromosome"/>
</dbReference>
<reference evidence="1" key="1">
    <citation type="submission" date="2023-08" db="EMBL/GenBank/DDBJ databases">
        <title>Comparative genomics and taxonomic characterization of three novel marine species of genus Marivirga.</title>
        <authorList>
            <person name="Muhammad N."/>
            <person name="Kim S.-G."/>
        </authorList>
    </citation>
    <scope>NUCLEOTIDE SEQUENCE [LARGE SCALE GENOMIC DNA]</scope>
    <source>
        <strain evidence="1">ABR2-2</strain>
    </source>
</reference>
<proteinExistence type="predicted"/>
<evidence type="ECO:0000313" key="1">
    <source>
        <dbReference type="EMBL" id="WMN07749.1"/>
    </source>
</evidence>
<organism evidence="1 2">
    <name type="scientific">Marivirga arenosa</name>
    <dbReference type="NCBI Taxonomy" id="3059076"/>
    <lineage>
        <taxon>Bacteria</taxon>
        <taxon>Pseudomonadati</taxon>
        <taxon>Bacteroidota</taxon>
        <taxon>Cytophagia</taxon>
        <taxon>Cytophagales</taxon>
        <taxon>Marivirgaceae</taxon>
        <taxon>Marivirga</taxon>
    </lineage>
</organism>
<gene>
    <name evidence="1" type="ORF">QYS48_29775</name>
</gene>
<name>A0AA51N7U1_9BACT</name>
<dbReference type="AlphaFoldDB" id="A0AA51N7U1"/>
<keyword evidence="2" id="KW-1185">Reference proteome</keyword>
<accession>A0AA51N7U1</accession>